<gene>
    <name evidence="2" type="ORF">BGW38_007488</name>
</gene>
<reference evidence="2" key="1">
    <citation type="journal article" date="2020" name="Fungal Divers.">
        <title>Resolving the Mortierellaceae phylogeny through synthesis of multi-gene phylogenetics and phylogenomics.</title>
        <authorList>
            <person name="Vandepol N."/>
            <person name="Liber J."/>
            <person name="Desiro A."/>
            <person name="Na H."/>
            <person name="Kennedy M."/>
            <person name="Barry K."/>
            <person name="Grigoriev I.V."/>
            <person name="Miller A.N."/>
            <person name="O'Donnell K."/>
            <person name="Stajich J.E."/>
            <person name="Bonito G."/>
        </authorList>
    </citation>
    <scope>NUCLEOTIDE SEQUENCE</scope>
    <source>
        <strain evidence="2">KOD1015</strain>
    </source>
</reference>
<evidence type="ECO:0000313" key="3">
    <source>
        <dbReference type="Proteomes" id="UP000780801"/>
    </source>
</evidence>
<name>A0A9P6FYV6_9FUNG</name>
<dbReference type="AlphaFoldDB" id="A0A9P6FYV6"/>
<feature type="chain" id="PRO_5040476379" evidence="1">
    <location>
        <begin position="40"/>
        <end position="158"/>
    </location>
</feature>
<organism evidence="2 3">
    <name type="scientific">Lunasporangiospora selenospora</name>
    <dbReference type="NCBI Taxonomy" id="979761"/>
    <lineage>
        <taxon>Eukaryota</taxon>
        <taxon>Fungi</taxon>
        <taxon>Fungi incertae sedis</taxon>
        <taxon>Mucoromycota</taxon>
        <taxon>Mortierellomycotina</taxon>
        <taxon>Mortierellomycetes</taxon>
        <taxon>Mortierellales</taxon>
        <taxon>Mortierellaceae</taxon>
        <taxon>Lunasporangiospora</taxon>
    </lineage>
</organism>
<protein>
    <submittedName>
        <fullName evidence="2">Uncharacterized protein</fullName>
    </submittedName>
</protein>
<proteinExistence type="predicted"/>
<evidence type="ECO:0000256" key="1">
    <source>
        <dbReference type="SAM" id="SignalP"/>
    </source>
</evidence>
<sequence length="158" mass="17689">MTPSHSSVDRRSLRPSFFLALFLGLALTVLGFLPSTALAQTQGCLKCIQTTIPKVKGCTQLSQTQLTELDTIIHGIKAKNYQSDYSTYSTKEPVGFKCLSELVYDSVHYKATLWSTCLDPRDRCSWTEMMQYMQIITRMGPVYGLKEPPAQILVDSPV</sequence>
<feature type="signal peptide" evidence="1">
    <location>
        <begin position="1"/>
        <end position="39"/>
    </location>
</feature>
<evidence type="ECO:0000313" key="2">
    <source>
        <dbReference type="EMBL" id="KAF9584128.1"/>
    </source>
</evidence>
<keyword evidence="1" id="KW-0732">Signal</keyword>
<comment type="caution">
    <text evidence="2">The sequence shown here is derived from an EMBL/GenBank/DDBJ whole genome shotgun (WGS) entry which is preliminary data.</text>
</comment>
<accession>A0A9P6FYV6</accession>
<keyword evidence="3" id="KW-1185">Reference proteome</keyword>
<dbReference type="EMBL" id="JAABOA010000495">
    <property type="protein sequence ID" value="KAF9584128.1"/>
    <property type="molecule type" value="Genomic_DNA"/>
</dbReference>
<dbReference type="Proteomes" id="UP000780801">
    <property type="component" value="Unassembled WGS sequence"/>
</dbReference>
<dbReference type="OrthoDB" id="2338170at2759"/>